<name>A0ABS6TCI0_9ENTE</name>
<proteinExistence type="predicted"/>
<evidence type="ECO:0000313" key="1">
    <source>
        <dbReference type="EMBL" id="MBV7390592.1"/>
    </source>
</evidence>
<keyword evidence="2" id="KW-1185">Reference proteome</keyword>
<evidence type="ECO:0000313" key="2">
    <source>
        <dbReference type="Proteomes" id="UP000774130"/>
    </source>
</evidence>
<reference evidence="1 2" key="1">
    <citation type="submission" date="2021-06" db="EMBL/GenBank/DDBJ databases">
        <title>Enterococcus alishanensis sp. nov., a novel lactic acid bacterium isolated from fresh coffee beans.</title>
        <authorList>
            <person name="Chen Y.-S."/>
        </authorList>
    </citation>
    <scope>NUCLEOTIDE SEQUENCE [LARGE SCALE GENOMIC DNA]</scope>
    <source>
        <strain evidence="1 2">ALS3</strain>
    </source>
</reference>
<sequence length="154" mass="17286">MKYSIRFSDAIHIMAYIEIFQGTNLSSEMIGKSVETNPANVRKLMGLLRNAGLIKTQAGKAAPSLAKPADQISFFDIYRAIEGDNQLLHVDETTNPNCVIGANIQDVLNEKYSFLQKQVENEMKQITLAEVIGDISQLETKRRPENKELVARFL</sequence>
<dbReference type="Pfam" id="PF02082">
    <property type="entry name" value="Rrf2"/>
    <property type="match status" value="1"/>
</dbReference>
<gene>
    <name evidence="1" type="ORF">KUA55_07870</name>
</gene>
<dbReference type="EMBL" id="JAHUZB010000003">
    <property type="protein sequence ID" value="MBV7390592.1"/>
    <property type="molecule type" value="Genomic_DNA"/>
</dbReference>
<dbReference type="Proteomes" id="UP000774130">
    <property type="component" value="Unassembled WGS sequence"/>
</dbReference>
<dbReference type="RefSeq" id="WP_218325651.1">
    <property type="nucleotide sequence ID" value="NZ_JAHUZB010000003.1"/>
</dbReference>
<dbReference type="PANTHER" id="PTHR33221">
    <property type="entry name" value="WINGED HELIX-TURN-HELIX TRANSCRIPTIONAL REGULATOR, RRF2 FAMILY"/>
    <property type="match status" value="1"/>
</dbReference>
<comment type="caution">
    <text evidence="1">The sequence shown here is derived from an EMBL/GenBank/DDBJ whole genome shotgun (WGS) entry which is preliminary data.</text>
</comment>
<protein>
    <submittedName>
        <fullName evidence="1">Rrf2 family transcriptional regulator</fullName>
    </submittedName>
</protein>
<organism evidence="1 2">
    <name type="scientific">Enterococcus alishanensis</name>
    <dbReference type="NCBI Taxonomy" id="1303817"/>
    <lineage>
        <taxon>Bacteria</taxon>
        <taxon>Bacillati</taxon>
        <taxon>Bacillota</taxon>
        <taxon>Bacilli</taxon>
        <taxon>Lactobacillales</taxon>
        <taxon>Enterococcaceae</taxon>
        <taxon>Enterococcus</taxon>
    </lineage>
</organism>
<dbReference type="PROSITE" id="PS51197">
    <property type="entry name" value="HTH_RRF2_2"/>
    <property type="match status" value="1"/>
</dbReference>
<dbReference type="PANTHER" id="PTHR33221:SF15">
    <property type="entry name" value="HTH-TYPE TRANSCRIPTIONAL REGULATOR YWGB-RELATED"/>
    <property type="match status" value="1"/>
</dbReference>
<dbReference type="InterPro" id="IPR000944">
    <property type="entry name" value="Tscrpt_reg_Rrf2"/>
</dbReference>
<accession>A0ABS6TCI0</accession>